<organism evidence="1">
    <name type="scientific">uncultured Caudovirales phage</name>
    <dbReference type="NCBI Taxonomy" id="2100421"/>
    <lineage>
        <taxon>Viruses</taxon>
        <taxon>Duplodnaviria</taxon>
        <taxon>Heunggongvirae</taxon>
        <taxon>Uroviricota</taxon>
        <taxon>Caudoviricetes</taxon>
        <taxon>Peduoviridae</taxon>
        <taxon>Maltschvirus</taxon>
        <taxon>Maltschvirus maltsch</taxon>
    </lineage>
</organism>
<proteinExistence type="predicted"/>
<dbReference type="EMBL" id="LR797511">
    <property type="protein sequence ID" value="CAB4222392.1"/>
    <property type="molecule type" value="Genomic_DNA"/>
</dbReference>
<accession>A0A6J5T3K4</accession>
<name>A0A6J5T3K4_9CAUD</name>
<gene>
    <name evidence="1" type="ORF">UFOVP1645_18</name>
</gene>
<sequence length="144" mass="14824">MAQGLTNKVGFKVGATDPASIDLSAYVTSFTLTRAVDSLEVTAMGDTGHRYVAGLQNNSITVELINDDAATAVLQSMNTLFATNAYFKCALDKSATGSAANPFYSGLILVDSITPINGAVADLGTQSLTFQVSGAITVATTGTF</sequence>
<dbReference type="Gene3D" id="4.10.410.40">
    <property type="match status" value="1"/>
</dbReference>
<reference evidence="1" key="1">
    <citation type="submission" date="2020-05" db="EMBL/GenBank/DDBJ databases">
        <authorList>
            <person name="Chiriac C."/>
            <person name="Salcher M."/>
            <person name="Ghai R."/>
            <person name="Kavagutti S V."/>
        </authorList>
    </citation>
    <scope>NUCLEOTIDE SEQUENCE</scope>
</reference>
<evidence type="ECO:0000313" key="1">
    <source>
        <dbReference type="EMBL" id="CAB4222392.1"/>
    </source>
</evidence>
<protein>
    <recommendedName>
        <fullName evidence="2">Phage major tail protein TP901-1</fullName>
    </recommendedName>
</protein>
<evidence type="ECO:0008006" key="2">
    <source>
        <dbReference type="Google" id="ProtNLM"/>
    </source>
</evidence>